<evidence type="ECO:0000256" key="7">
    <source>
        <dbReference type="ARBA" id="ARBA00023079"/>
    </source>
</evidence>
<dbReference type="SUPFAM" id="SSF140959">
    <property type="entry name" value="Indolic compounds 2,3-dioxygenase-like"/>
    <property type="match status" value="1"/>
</dbReference>
<feature type="binding site" evidence="9">
    <location>
        <begin position="51"/>
        <end position="55"/>
    </location>
    <ligand>
        <name>substrate</name>
    </ligand>
</feature>
<sequence length="284" mass="32640">MSVERNTRDLEAGIEKDFSQKMSYGSYLALDALLSAQHPVSRPEHHDEMLFIIQHQTSELWLKLVLHELGAVRTRLRSDDLRAAMKGIARIKHIQRSLTEQWSVLATLTPSEYAEFRGALQAASGFQSYQYRAVEFLLGNKNAAMLQVFESDPEARELLSRLLHETSIYDEFTRYLSRRGYAIPAELLERDVTQAHEFNPALVQVYKEVYEDSAGHWDVYEACEELVDLEDNFQLWRFRHLKTVERTIGYKSGTGGSSGVGFLQKALELTFFPELFAVRTEIGR</sequence>
<comment type="catalytic activity">
    <reaction evidence="8 9">
        <text>L-tryptophan + O2 = N-formyl-L-kynurenine</text>
        <dbReference type="Rhea" id="RHEA:24536"/>
        <dbReference type="ChEBI" id="CHEBI:15379"/>
        <dbReference type="ChEBI" id="CHEBI:57912"/>
        <dbReference type="ChEBI" id="CHEBI:58629"/>
        <dbReference type="EC" id="1.13.11.11"/>
    </reaction>
</comment>
<feature type="binding site" evidence="9">
    <location>
        <position position="117"/>
    </location>
    <ligand>
        <name>substrate</name>
    </ligand>
</feature>
<evidence type="ECO:0000313" key="10">
    <source>
        <dbReference type="EMBL" id="SDH56339.1"/>
    </source>
</evidence>
<dbReference type="Proteomes" id="UP000199258">
    <property type="component" value="Unassembled WGS sequence"/>
</dbReference>
<dbReference type="InterPro" id="IPR037217">
    <property type="entry name" value="Trp/Indoleamine_2_3_dOase-like"/>
</dbReference>
<evidence type="ECO:0000256" key="3">
    <source>
        <dbReference type="ARBA" id="ARBA00022723"/>
    </source>
</evidence>
<proteinExistence type="inferred from homology"/>
<comment type="function">
    <text evidence="9">Heme-dependent dioxygenase that catalyzes the oxidative cleavage of the L-tryptophan (L-Trp) pyrrole ring and converts L-tryptophan to N-formyl-L-kynurenine. Catalyzes the oxidative cleavage of the indole moiety.</text>
</comment>
<dbReference type="EMBL" id="FNDT01000001">
    <property type="protein sequence ID" value="SDH56339.1"/>
    <property type="molecule type" value="Genomic_DNA"/>
</dbReference>
<dbReference type="STRING" id="335973.SAMN04488693_101586"/>
<evidence type="ECO:0000256" key="4">
    <source>
        <dbReference type="ARBA" id="ARBA00022964"/>
    </source>
</evidence>
<dbReference type="UniPathway" id="UPA00333">
    <property type="reaction ID" value="UER00453"/>
</dbReference>
<feature type="binding site" description="axial binding residue" evidence="9">
    <location>
        <position position="240"/>
    </location>
    <ligand>
        <name>heme</name>
        <dbReference type="ChEBI" id="CHEBI:30413"/>
    </ligand>
    <ligandPart>
        <name>Fe</name>
        <dbReference type="ChEBI" id="CHEBI:18248"/>
    </ligandPart>
</feature>
<keyword evidence="5 9" id="KW-0560">Oxidoreductase</keyword>
<keyword evidence="4 9" id="KW-0223">Dioxygenase</keyword>
<evidence type="ECO:0000256" key="6">
    <source>
        <dbReference type="ARBA" id="ARBA00023004"/>
    </source>
</evidence>
<dbReference type="GO" id="GO:0019442">
    <property type="term" value="P:L-tryptophan catabolic process to acetyl-CoA"/>
    <property type="evidence" value="ECO:0007669"/>
    <property type="project" value="TreeGrafter"/>
</dbReference>
<dbReference type="NCBIfam" id="TIGR03036">
    <property type="entry name" value="trp_2_3_diox"/>
    <property type="match status" value="1"/>
</dbReference>
<evidence type="ECO:0000313" key="11">
    <source>
        <dbReference type="Proteomes" id="UP000199258"/>
    </source>
</evidence>
<comment type="similarity">
    <text evidence="9">Belongs to the tryptophan 2,3-dioxygenase family.</text>
</comment>
<dbReference type="FunFam" id="1.20.58.480:FF:000001">
    <property type="entry name" value="Tryptophan 2,3-dioxygenase"/>
    <property type="match status" value="1"/>
</dbReference>
<keyword evidence="11" id="KW-1185">Reference proteome</keyword>
<keyword evidence="3 9" id="KW-0479">Metal-binding</keyword>
<dbReference type="GO" id="GO:0004833">
    <property type="term" value="F:L-tryptophan 2,3-dioxygenase activity"/>
    <property type="evidence" value="ECO:0007669"/>
    <property type="project" value="UniProtKB-UniRule"/>
</dbReference>
<dbReference type="GO" id="GO:0046872">
    <property type="term" value="F:metal ion binding"/>
    <property type="evidence" value="ECO:0007669"/>
    <property type="project" value="UniProtKB-KW"/>
</dbReference>
<gene>
    <name evidence="9" type="primary">kynA</name>
    <name evidence="10" type="ORF">SAMN04488693_101586</name>
</gene>
<dbReference type="InterPro" id="IPR017485">
    <property type="entry name" value="Trp_2-3-dOase_bac"/>
</dbReference>
<evidence type="ECO:0000256" key="1">
    <source>
        <dbReference type="ARBA" id="ARBA00011881"/>
    </source>
</evidence>
<comment type="cofactor">
    <cofactor evidence="9">
        <name>heme</name>
        <dbReference type="ChEBI" id="CHEBI:30413"/>
    </cofactor>
    <text evidence="9">Binds 1 heme group per subunit.</text>
</comment>
<keyword evidence="2 9" id="KW-0349">Heme</keyword>
<reference evidence="10 11" key="1">
    <citation type="submission" date="2016-10" db="EMBL/GenBank/DDBJ databases">
        <authorList>
            <person name="de Groot N.N."/>
        </authorList>
    </citation>
    <scope>NUCLEOTIDE SEQUENCE [LARGE SCALE GENOMIC DNA]</scope>
    <source>
        <strain evidence="10 11">NP_1H</strain>
    </source>
</reference>
<evidence type="ECO:0000256" key="8">
    <source>
        <dbReference type="ARBA" id="ARBA00050412"/>
    </source>
</evidence>
<evidence type="ECO:0000256" key="9">
    <source>
        <dbReference type="HAMAP-Rule" id="MF_01972"/>
    </source>
</evidence>
<name>A0A1G8DFX9_9MICC</name>
<dbReference type="OrthoDB" id="9776847at2"/>
<dbReference type="GO" id="GO:0020037">
    <property type="term" value="F:heme binding"/>
    <property type="evidence" value="ECO:0007669"/>
    <property type="project" value="UniProtKB-UniRule"/>
</dbReference>
<keyword evidence="7 9" id="KW-0823">Tryptophan catabolism</keyword>
<dbReference type="AlphaFoldDB" id="A0A1G8DFX9"/>
<accession>A0A1G8DFX9</accession>
<feature type="binding site" evidence="9">
    <location>
        <position position="113"/>
    </location>
    <ligand>
        <name>substrate</name>
    </ligand>
</feature>
<dbReference type="PANTHER" id="PTHR10138:SF0">
    <property type="entry name" value="TRYPTOPHAN 2,3-DIOXYGENASE"/>
    <property type="match status" value="1"/>
</dbReference>
<evidence type="ECO:0000256" key="2">
    <source>
        <dbReference type="ARBA" id="ARBA00022617"/>
    </source>
</evidence>
<protein>
    <recommendedName>
        <fullName evidence="9">Tryptophan 2,3-dioxygenase</fullName>
        <shortName evidence="9">TDO</shortName>
        <ecNumber evidence="9">1.13.11.11</ecNumber>
    </recommendedName>
    <alternativeName>
        <fullName evidence="9">Tryptamin 2,3-dioxygenase</fullName>
    </alternativeName>
    <alternativeName>
        <fullName evidence="9">Tryptophan oxygenase</fullName>
        <shortName evidence="9">TO</shortName>
        <shortName evidence="9">TRPO</shortName>
    </alternativeName>
    <alternativeName>
        <fullName evidence="9">Tryptophan pyrrolase</fullName>
    </alternativeName>
    <alternativeName>
        <fullName evidence="9">Tryptophanase</fullName>
    </alternativeName>
</protein>
<evidence type="ECO:0000256" key="5">
    <source>
        <dbReference type="ARBA" id="ARBA00023002"/>
    </source>
</evidence>
<dbReference type="Pfam" id="PF03301">
    <property type="entry name" value="Trp_dioxygenase"/>
    <property type="match status" value="2"/>
</dbReference>
<dbReference type="EC" id="1.13.11.11" evidence="9"/>
<feature type="binding site" evidence="9">
    <location>
        <position position="254"/>
    </location>
    <ligand>
        <name>substrate</name>
    </ligand>
</feature>
<comment type="pathway">
    <text evidence="9">Amino-acid degradation; L-tryptophan degradation via kynurenine pathway; L-kynurenine from L-tryptophan: step 1/2.</text>
</comment>
<comment type="subunit">
    <text evidence="1 9">Homotetramer.</text>
</comment>
<dbReference type="InterPro" id="IPR004981">
    <property type="entry name" value="Trp_2_3_dOase"/>
</dbReference>
<dbReference type="RefSeq" id="WP_026545288.1">
    <property type="nucleotide sequence ID" value="NZ_FNDT01000001.1"/>
</dbReference>
<organism evidence="10 11">
    <name type="scientific">Arthrobacter subterraneus</name>
    <dbReference type="NCBI Taxonomy" id="335973"/>
    <lineage>
        <taxon>Bacteria</taxon>
        <taxon>Bacillati</taxon>
        <taxon>Actinomycetota</taxon>
        <taxon>Actinomycetes</taxon>
        <taxon>Micrococcales</taxon>
        <taxon>Micrococcaceae</taxon>
        <taxon>Arthrobacter</taxon>
    </lineage>
</organism>
<dbReference type="GO" id="GO:0019441">
    <property type="term" value="P:L-tryptophan catabolic process to kynurenine"/>
    <property type="evidence" value="ECO:0007669"/>
    <property type="project" value="UniProtKB-UniRule"/>
</dbReference>
<dbReference type="PANTHER" id="PTHR10138">
    <property type="entry name" value="TRYPTOPHAN 2,3-DIOXYGENASE"/>
    <property type="match status" value="1"/>
</dbReference>
<dbReference type="HAMAP" id="MF_01972">
    <property type="entry name" value="T23O"/>
    <property type="match status" value="1"/>
</dbReference>
<keyword evidence="6 9" id="KW-0408">Iron</keyword>
<dbReference type="Gene3D" id="1.20.58.480">
    <property type="match status" value="1"/>
</dbReference>